<organism evidence="1 2">
    <name type="scientific">Streptomyces phage Annadreamy</name>
    <dbReference type="NCBI Taxonomy" id="2250335"/>
    <lineage>
        <taxon>Viruses</taxon>
        <taxon>Duplodnaviria</taxon>
        <taxon>Heunggongvirae</taxon>
        <taxon>Uroviricota</taxon>
        <taxon>Caudoviricetes</taxon>
        <taxon>Stanwilliamsviridae</taxon>
        <taxon>Loccivirinae</taxon>
        <taxon>Annadreamyvirus</taxon>
        <taxon>Annadreamyvirus annadreamy</taxon>
    </lineage>
</organism>
<sequence length="120" mass="13916">MHVNTSQLRKNDVVHCHGMQLLIDQEIKEYTGHGPNRPTVYHTSAKVINLDECKLNGTIAWREDEETFHDGLIPLSWLYPDVFRGGWTKDWDADPRWVIQGNELAMWRVSRKDEANEDAG</sequence>
<evidence type="ECO:0000313" key="1">
    <source>
        <dbReference type="EMBL" id="AXG66312.1"/>
    </source>
</evidence>
<reference evidence="1 2" key="1">
    <citation type="submission" date="2018-06" db="EMBL/GenBank/DDBJ databases">
        <authorList>
            <person name="Moussa A."/>
            <person name="Couoh J.M."/>
            <person name="Harbem L."/>
            <person name="Okocha J.C."/>
            <person name="Taylor D."/>
            <person name="Teutsch A.B."/>
            <person name="Smith B.R."/>
            <person name="Suri N."/>
            <person name="Layton S.R."/>
            <person name="Kim T."/>
            <person name="Hughes L.E."/>
            <person name="Garlena R.A."/>
            <person name="Russell D.A."/>
            <person name="Pope W.H."/>
            <person name="Jacobs-Sera D."/>
            <person name="Hatfull G.F."/>
        </authorList>
    </citation>
    <scope>NUCLEOTIDE SEQUENCE [LARGE SCALE GENOMIC DNA]</scope>
</reference>
<evidence type="ECO:0000313" key="2">
    <source>
        <dbReference type="Proteomes" id="UP000259354"/>
    </source>
</evidence>
<gene>
    <name evidence="1" type="primary">229</name>
    <name evidence="1" type="ORF">SEA_ANNADREAMY_229</name>
</gene>
<dbReference type="KEGG" id="vg:55609371"/>
<accession>A0A345GTP0</accession>
<name>A0A345GTP0_9CAUD</name>
<dbReference type="GeneID" id="55609371"/>
<dbReference type="RefSeq" id="YP_009839163.1">
    <property type="nucleotide sequence ID" value="NC_048719.1"/>
</dbReference>
<proteinExistence type="predicted"/>
<dbReference type="Proteomes" id="UP000259354">
    <property type="component" value="Segment"/>
</dbReference>
<keyword evidence="2" id="KW-1185">Reference proteome</keyword>
<protein>
    <submittedName>
        <fullName evidence="1">Uncharacterized protein</fullName>
    </submittedName>
</protein>
<dbReference type="EMBL" id="MH536811">
    <property type="protein sequence ID" value="AXG66312.1"/>
    <property type="molecule type" value="Genomic_DNA"/>
</dbReference>